<accession>A0A1I8JRQ4</accession>
<dbReference type="WBParaSite" id="snap_masked-unitig_37456-processed-gene-0.0-mRNA-1">
    <property type="protein sequence ID" value="snap_masked-unitig_37456-processed-gene-0.0-mRNA-1"/>
    <property type="gene ID" value="snap_masked-unitig_37456-processed-gene-0.0"/>
</dbReference>
<dbReference type="PANTHER" id="PTHR23065">
    <property type="entry name" value="PROLINE-SERINE-THREONINE PHOSPHATASE INTERACTING PROTEIN 1"/>
    <property type="match status" value="1"/>
</dbReference>
<feature type="region of interest" description="Disordered" evidence="4">
    <location>
        <begin position="93"/>
        <end position="121"/>
    </location>
</feature>
<reference evidence="6" key="1">
    <citation type="submission" date="2016-11" db="UniProtKB">
        <authorList>
            <consortium name="WormBaseParasite"/>
        </authorList>
    </citation>
    <scope>IDENTIFICATION</scope>
</reference>
<dbReference type="Gene3D" id="1.20.1270.60">
    <property type="entry name" value="Arfaptin homology (AH) domain/BAR domain"/>
    <property type="match status" value="1"/>
</dbReference>
<dbReference type="GO" id="GO:0043226">
    <property type="term" value="C:organelle"/>
    <property type="evidence" value="ECO:0007669"/>
    <property type="project" value="UniProtKB-ARBA"/>
</dbReference>
<dbReference type="AlphaFoldDB" id="A0A1I8JRQ4"/>
<evidence type="ECO:0000256" key="1">
    <source>
        <dbReference type="ARBA" id="ARBA00004496"/>
    </source>
</evidence>
<dbReference type="Proteomes" id="UP000095280">
    <property type="component" value="Unplaced"/>
</dbReference>
<sequence length="422" mass="46927">APWRILGSIGESIKREAEIRQEFAANLSDEVTKPMRELNESFQQVAQAHRSAGGEIHPDPEAEEATAKKKAYCSTKEAEKAWDSLSDAQIWQERKRRRNQQQRAGNAKADKDASKQEKSVAHARRAMSKCDKDYYDACLRAELARLDWESTVAKITLGARRQLQALETDRLRQTHEMLERYQRRAADCTAAASRAQTSRLTLAPWLSSAAPCCRPAEQLLFESYAEDLNNPMDRCRRETALRSYTAMICADIEREIKGREGVEKLIQSASPRQHRSQHEAASKLASISSTLLLFLEAPATSRRLALHALAGSPPPCRPSADSSNNILHCSRHATAASAGAARSVPDLCDYGADDVSREAPSGGLLNGRHLTEQWLTIWTIRPTHSWTCRSAKLRDTAATDLRPAPAALRWPPPHPTQLSTHG</sequence>
<comment type="subcellular location">
    <subcellularLocation>
        <location evidence="1">Cytoplasm</location>
    </subcellularLocation>
</comment>
<evidence type="ECO:0000313" key="5">
    <source>
        <dbReference type="Proteomes" id="UP000095280"/>
    </source>
</evidence>
<evidence type="ECO:0000256" key="4">
    <source>
        <dbReference type="SAM" id="MobiDB-lite"/>
    </source>
</evidence>
<evidence type="ECO:0000256" key="3">
    <source>
        <dbReference type="ARBA" id="ARBA00022553"/>
    </source>
</evidence>
<keyword evidence="5" id="KW-1185">Reference proteome</keyword>
<proteinExistence type="predicted"/>
<feature type="region of interest" description="Disordered" evidence="4">
    <location>
        <begin position="402"/>
        <end position="422"/>
    </location>
</feature>
<name>A0A1I8JRQ4_9PLAT</name>
<feature type="compositionally biased region" description="Basic and acidic residues" evidence="4">
    <location>
        <begin position="108"/>
        <end position="120"/>
    </location>
</feature>
<dbReference type="SUPFAM" id="SSF103657">
    <property type="entry name" value="BAR/IMD domain-like"/>
    <property type="match status" value="1"/>
</dbReference>
<keyword evidence="2" id="KW-0963">Cytoplasm</keyword>
<protein>
    <submittedName>
        <fullName evidence="6">F-BAR domain-containing protein</fullName>
    </submittedName>
</protein>
<evidence type="ECO:0000256" key="2">
    <source>
        <dbReference type="ARBA" id="ARBA00022490"/>
    </source>
</evidence>
<dbReference type="GO" id="GO:0005886">
    <property type="term" value="C:plasma membrane"/>
    <property type="evidence" value="ECO:0007669"/>
    <property type="project" value="TreeGrafter"/>
</dbReference>
<dbReference type="InterPro" id="IPR027267">
    <property type="entry name" value="AH/BAR_dom_sf"/>
</dbReference>
<keyword evidence="3" id="KW-0597">Phosphoprotein</keyword>
<evidence type="ECO:0000313" key="6">
    <source>
        <dbReference type="WBParaSite" id="snap_masked-unitig_37456-processed-gene-0.0-mRNA-1"/>
    </source>
</evidence>
<dbReference type="PANTHER" id="PTHR23065:SF7">
    <property type="entry name" value="NOSTRIN, ISOFORM H"/>
    <property type="match status" value="1"/>
</dbReference>
<dbReference type="GO" id="GO:0005737">
    <property type="term" value="C:cytoplasm"/>
    <property type="evidence" value="ECO:0007669"/>
    <property type="project" value="TreeGrafter"/>
</dbReference>
<organism evidence="5 6">
    <name type="scientific">Macrostomum lignano</name>
    <dbReference type="NCBI Taxonomy" id="282301"/>
    <lineage>
        <taxon>Eukaryota</taxon>
        <taxon>Metazoa</taxon>
        <taxon>Spiralia</taxon>
        <taxon>Lophotrochozoa</taxon>
        <taxon>Platyhelminthes</taxon>
        <taxon>Rhabditophora</taxon>
        <taxon>Macrostomorpha</taxon>
        <taxon>Macrostomida</taxon>
        <taxon>Macrostomidae</taxon>
        <taxon>Macrostomum</taxon>
    </lineage>
</organism>
<feature type="region of interest" description="Disordered" evidence="4">
    <location>
        <begin position="43"/>
        <end position="70"/>
    </location>
</feature>